<reference evidence="2 3" key="2">
    <citation type="journal article" date="2018" name="Plant J.">
        <title>The Physcomitrella patens chromosome-scale assembly reveals moss genome structure and evolution.</title>
        <authorList>
            <person name="Lang D."/>
            <person name="Ullrich K.K."/>
            <person name="Murat F."/>
            <person name="Fuchs J."/>
            <person name="Jenkins J."/>
            <person name="Haas F.B."/>
            <person name="Piednoel M."/>
            <person name="Gundlach H."/>
            <person name="Van Bel M."/>
            <person name="Meyberg R."/>
            <person name="Vives C."/>
            <person name="Morata J."/>
            <person name="Symeonidi A."/>
            <person name="Hiss M."/>
            <person name="Muchero W."/>
            <person name="Kamisugi Y."/>
            <person name="Saleh O."/>
            <person name="Blanc G."/>
            <person name="Decker E.L."/>
            <person name="van Gessel N."/>
            <person name="Grimwood J."/>
            <person name="Hayes R.D."/>
            <person name="Graham S.W."/>
            <person name="Gunter L.E."/>
            <person name="McDaniel S.F."/>
            <person name="Hoernstein S.N.W."/>
            <person name="Larsson A."/>
            <person name="Li F.W."/>
            <person name="Perroud P.F."/>
            <person name="Phillips J."/>
            <person name="Ranjan P."/>
            <person name="Rokshar D.S."/>
            <person name="Rothfels C.J."/>
            <person name="Schneider L."/>
            <person name="Shu S."/>
            <person name="Stevenson D.W."/>
            <person name="Thummler F."/>
            <person name="Tillich M."/>
            <person name="Villarreal Aguilar J.C."/>
            <person name="Widiez T."/>
            <person name="Wong G.K."/>
            <person name="Wymore A."/>
            <person name="Zhang Y."/>
            <person name="Zimmer A.D."/>
            <person name="Quatrano R.S."/>
            <person name="Mayer K.F.X."/>
            <person name="Goodstein D."/>
            <person name="Casacuberta J.M."/>
            <person name="Vandepoele K."/>
            <person name="Reski R."/>
            <person name="Cuming A.C."/>
            <person name="Tuskan G.A."/>
            <person name="Maumus F."/>
            <person name="Salse J."/>
            <person name="Schmutz J."/>
            <person name="Rensing S.A."/>
        </authorList>
    </citation>
    <scope>NUCLEOTIDE SEQUENCE [LARGE SCALE GENOMIC DNA]</scope>
    <source>
        <strain evidence="2 3">cv. Gransden 2004</strain>
    </source>
</reference>
<keyword evidence="3" id="KW-1185">Reference proteome</keyword>
<name>A0A7I4F7X4_PHYPA</name>
<protein>
    <submittedName>
        <fullName evidence="2">Uncharacterized protein</fullName>
    </submittedName>
</protein>
<evidence type="ECO:0000313" key="2">
    <source>
        <dbReference type="EnsemblPlants" id="Pp3c17_17070V3.1"/>
    </source>
</evidence>
<accession>A0A7I4F7X4</accession>
<dbReference type="GO" id="GO:0071203">
    <property type="term" value="C:WASH complex"/>
    <property type="evidence" value="ECO:0007669"/>
    <property type="project" value="InterPro"/>
</dbReference>
<reference evidence="2" key="3">
    <citation type="submission" date="2020-12" db="UniProtKB">
        <authorList>
            <consortium name="EnsemblPlants"/>
        </authorList>
    </citation>
    <scope>IDENTIFICATION</scope>
</reference>
<comment type="similarity">
    <text evidence="1">Belongs to the CCDC53 family.</text>
</comment>
<dbReference type="Pfam" id="PF10152">
    <property type="entry name" value="CCDC53"/>
    <property type="match status" value="1"/>
</dbReference>
<reference evidence="2 3" key="1">
    <citation type="journal article" date="2008" name="Science">
        <title>The Physcomitrella genome reveals evolutionary insights into the conquest of land by plants.</title>
        <authorList>
            <person name="Rensing S."/>
            <person name="Lang D."/>
            <person name="Zimmer A."/>
            <person name="Terry A."/>
            <person name="Salamov A."/>
            <person name="Shapiro H."/>
            <person name="Nishiyama T."/>
            <person name="Perroud P.-F."/>
            <person name="Lindquist E."/>
            <person name="Kamisugi Y."/>
            <person name="Tanahashi T."/>
            <person name="Sakakibara K."/>
            <person name="Fujita T."/>
            <person name="Oishi K."/>
            <person name="Shin-I T."/>
            <person name="Kuroki Y."/>
            <person name="Toyoda A."/>
            <person name="Suzuki Y."/>
            <person name="Hashimoto A."/>
            <person name="Yamaguchi K."/>
            <person name="Sugano A."/>
            <person name="Kohara Y."/>
            <person name="Fujiyama A."/>
            <person name="Anterola A."/>
            <person name="Aoki S."/>
            <person name="Ashton N."/>
            <person name="Barbazuk W.B."/>
            <person name="Barker E."/>
            <person name="Bennetzen J."/>
            <person name="Bezanilla M."/>
            <person name="Blankenship R."/>
            <person name="Cho S.H."/>
            <person name="Dutcher S."/>
            <person name="Estelle M."/>
            <person name="Fawcett J.A."/>
            <person name="Gundlach H."/>
            <person name="Hanada K."/>
            <person name="Heyl A."/>
            <person name="Hicks K.A."/>
            <person name="Hugh J."/>
            <person name="Lohr M."/>
            <person name="Mayer K."/>
            <person name="Melkozernov A."/>
            <person name="Murata T."/>
            <person name="Nelson D."/>
            <person name="Pils B."/>
            <person name="Prigge M."/>
            <person name="Reiss B."/>
            <person name="Renner T."/>
            <person name="Rombauts S."/>
            <person name="Rushton P."/>
            <person name="Sanderfoot A."/>
            <person name="Schween G."/>
            <person name="Shiu S.-H."/>
            <person name="Stueber K."/>
            <person name="Theodoulou F.L."/>
            <person name="Tu H."/>
            <person name="Van de Peer Y."/>
            <person name="Verrier P.J."/>
            <person name="Waters E."/>
            <person name="Wood A."/>
            <person name="Yang L."/>
            <person name="Cove D."/>
            <person name="Cuming A."/>
            <person name="Hasebe M."/>
            <person name="Lucas S."/>
            <person name="Mishler D.B."/>
            <person name="Reski R."/>
            <person name="Grigoriev I."/>
            <person name="Quatrano R.S."/>
            <person name="Boore J.L."/>
        </authorList>
    </citation>
    <scope>NUCLEOTIDE SEQUENCE [LARGE SCALE GENOMIC DNA]</scope>
    <source>
        <strain evidence="2 3">cv. Gransden 2004</strain>
    </source>
</reference>
<evidence type="ECO:0000313" key="3">
    <source>
        <dbReference type="Proteomes" id="UP000006727"/>
    </source>
</evidence>
<dbReference type="EnsemblPlants" id="Pp3c17_17070V3.2">
    <property type="protein sequence ID" value="Pp3c17_17070V3.2"/>
    <property type="gene ID" value="Pp3c17_17070"/>
</dbReference>
<evidence type="ECO:0000256" key="1">
    <source>
        <dbReference type="ARBA" id="ARBA00006290"/>
    </source>
</evidence>
<proteinExistence type="inferred from homology"/>
<sequence length="75" mass="8503">MADSRTVFLVNTFITHTVLLLNNFSAVCEDKLADVHLRILRLEATTTLLESRLDSVARSRAEAGEYFLHFSIFVC</sequence>
<dbReference type="InterPro" id="IPR019309">
    <property type="entry name" value="WASHC3"/>
</dbReference>
<dbReference type="Gene3D" id="1.20.5.110">
    <property type="match status" value="1"/>
</dbReference>
<dbReference type="PANTHER" id="PTHR13015:SF0">
    <property type="entry name" value="WASH COMPLEX SUBUNIT 3"/>
    <property type="match status" value="1"/>
</dbReference>
<dbReference type="EMBL" id="ABEU02000017">
    <property type="status" value="NOT_ANNOTATED_CDS"/>
    <property type="molecule type" value="Genomic_DNA"/>
</dbReference>
<dbReference type="AlphaFoldDB" id="A0A7I4F7X4"/>
<dbReference type="EnsemblPlants" id="Pp3c17_17070V3.1">
    <property type="protein sequence ID" value="Pp3c17_17070V3.1"/>
    <property type="gene ID" value="Pp3c17_17070"/>
</dbReference>
<dbReference type="InParanoid" id="A0A7I4F7X4"/>
<dbReference type="Proteomes" id="UP000006727">
    <property type="component" value="Chromosome 17"/>
</dbReference>
<dbReference type="PANTHER" id="PTHR13015">
    <property type="entry name" value="PROTEIN AD-016-RELATED"/>
    <property type="match status" value="1"/>
</dbReference>
<dbReference type="Gramene" id="Pp3c17_17070V3.2">
    <property type="protein sequence ID" value="Pp3c17_17070V3.2"/>
    <property type="gene ID" value="Pp3c17_17070"/>
</dbReference>
<dbReference type="Gramene" id="Pp3c17_17070V3.1">
    <property type="protein sequence ID" value="Pp3c17_17070V3.1"/>
    <property type="gene ID" value="Pp3c17_17070"/>
</dbReference>
<organism evidence="2 3">
    <name type="scientific">Physcomitrium patens</name>
    <name type="common">Spreading-leaved earth moss</name>
    <name type="synonym">Physcomitrella patens</name>
    <dbReference type="NCBI Taxonomy" id="3218"/>
    <lineage>
        <taxon>Eukaryota</taxon>
        <taxon>Viridiplantae</taxon>
        <taxon>Streptophyta</taxon>
        <taxon>Embryophyta</taxon>
        <taxon>Bryophyta</taxon>
        <taxon>Bryophytina</taxon>
        <taxon>Bryopsida</taxon>
        <taxon>Funariidae</taxon>
        <taxon>Funariales</taxon>
        <taxon>Funariaceae</taxon>
        <taxon>Physcomitrium</taxon>
    </lineage>
</organism>